<comment type="caution">
    <text evidence="2">The sequence shown here is derived from an EMBL/GenBank/DDBJ whole genome shotgun (WGS) entry which is preliminary data.</text>
</comment>
<evidence type="ECO:0000313" key="3">
    <source>
        <dbReference type="Proteomes" id="UP000060630"/>
    </source>
</evidence>
<evidence type="ECO:0000259" key="1">
    <source>
        <dbReference type="SMART" id="SM00382"/>
    </source>
</evidence>
<feature type="domain" description="AAA+ ATPase" evidence="1">
    <location>
        <begin position="39"/>
        <end position="186"/>
    </location>
</feature>
<dbReference type="PANTHER" id="PTHR35894">
    <property type="entry name" value="GENERAL SECRETION PATHWAY PROTEIN A-RELATED"/>
    <property type="match status" value="1"/>
</dbReference>
<dbReference type="Pfam" id="PF13401">
    <property type="entry name" value="AAA_22"/>
    <property type="match status" value="1"/>
</dbReference>
<dbReference type="Gene3D" id="3.40.50.300">
    <property type="entry name" value="P-loop containing nucleotide triphosphate hydrolases"/>
    <property type="match status" value="1"/>
</dbReference>
<dbReference type="RefSeq" id="WP_060192904.1">
    <property type="nucleotide sequence ID" value="NZ_LPHD01000085.1"/>
</dbReference>
<sequence>MYRQHFGLRCAPLETDCSELWDDGALARLSERFQWLLDSPGIGLLTGEPGVGKTAVLRHLTRNLNPHRYQTIYLAETEFGRIDLYRSLARALGLEPNYRRADLWRELKQRITELATGKQVLPLWIIDEAQNLPPEFFRDFPSFLNFAFDARSLITVWLAGHPELASMLERNAYAALYSRIQTRVQLQPVIEHARFAQLIAHALKAAGCNHTLLSETGLELLRQASCGLPRHAGRILRTAMQLAVPRGLNHLPDELLQQAIGEMR</sequence>
<dbReference type="GO" id="GO:0016887">
    <property type="term" value="F:ATP hydrolysis activity"/>
    <property type="evidence" value="ECO:0007669"/>
    <property type="project" value="InterPro"/>
</dbReference>
<evidence type="ECO:0000313" key="2">
    <source>
        <dbReference type="EMBL" id="KWA81525.1"/>
    </source>
</evidence>
<accession>A0A125DLK7</accession>
<dbReference type="InterPro" id="IPR027417">
    <property type="entry name" value="P-loop_NTPase"/>
</dbReference>
<dbReference type="Proteomes" id="UP000060630">
    <property type="component" value="Unassembled WGS sequence"/>
</dbReference>
<name>A0A125DLK7_9BURK</name>
<dbReference type="InterPro" id="IPR052026">
    <property type="entry name" value="ExeA_AAA_ATPase_DNA-bind"/>
</dbReference>
<organism evidence="2 3">
    <name type="scientific">Burkholderia ubonensis</name>
    <dbReference type="NCBI Taxonomy" id="101571"/>
    <lineage>
        <taxon>Bacteria</taxon>
        <taxon>Pseudomonadati</taxon>
        <taxon>Pseudomonadota</taxon>
        <taxon>Betaproteobacteria</taxon>
        <taxon>Burkholderiales</taxon>
        <taxon>Burkholderiaceae</taxon>
        <taxon>Burkholderia</taxon>
        <taxon>Burkholderia cepacia complex</taxon>
    </lineage>
</organism>
<dbReference type="PANTHER" id="PTHR35894:SF1">
    <property type="entry name" value="PHOSPHORIBULOKINASE _ URIDINE KINASE FAMILY"/>
    <property type="match status" value="1"/>
</dbReference>
<dbReference type="EMBL" id="LPHD01000085">
    <property type="protein sequence ID" value="KWA81525.1"/>
    <property type="molecule type" value="Genomic_DNA"/>
</dbReference>
<dbReference type="AlphaFoldDB" id="A0A125DLK7"/>
<dbReference type="InterPro" id="IPR003593">
    <property type="entry name" value="AAA+_ATPase"/>
</dbReference>
<dbReference type="SUPFAM" id="SSF52540">
    <property type="entry name" value="P-loop containing nucleoside triphosphate hydrolases"/>
    <property type="match status" value="1"/>
</dbReference>
<protein>
    <submittedName>
        <fullName evidence="2">AAA family ATPase</fullName>
    </submittedName>
</protein>
<proteinExistence type="predicted"/>
<dbReference type="CDD" id="cd00009">
    <property type="entry name" value="AAA"/>
    <property type="match status" value="1"/>
</dbReference>
<dbReference type="InterPro" id="IPR049945">
    <property type="entry name" value="AAA_22"/>
</dbReference>
<reference evidence="2 3" key="1">
    <citation type="submission" date="2015-11" db="EMBL/GenBank/DDBJ databases">
        <title>Expanding the genomic diversity of Burkholderia species for the development of highly accurate diagnostics.</title>
        <authorList>
            <person name="Sahl J."/>
            <person name="Keim P."/>
            <person name="Wagner D."/>
        </authorList>
    </citation>
    <scope>NUCLEOTIDE SEQUENCE [LARGE SCALE GENOMIC DNA]</scope>
    <source>
        <strain evidence="2 3">MSMB2087WGS</strain>
    </source>
</reference>
<dbReference type="SMART" id="SM00382">
    <property type="entry name" value="AAA"/>
    <property type="match status" value="1"/>
</dbReference>
<gene>
    <name evidence="2" type="ORF">WL29_28925</name>
</gene>